<reference evidence="4" key="1">
    <citation type="submission" date="2023-06" db="EMBL/GenBank/DDBJ databases">
        <authorList>
            <person name="Zeman M."/>
            <person name="Kubasova T."/>
            <person name="Jahodarova E."/>
            <person name="Nykrynova M."/>
            <person name="Rychlik I."/>
        </authorList>
    </citation>
    <scope>NUCLEOTIDE SEQUENCE</scope>
    <source>
        <strain evidence="4">ET15</strain>
        <strain evidence="3">ET37</strain>
    </source>
</reference>
<comment type="caution">
    <text evidence="4">The sequence shown here is derived from an EMBL/GenBank/DDBJ whole genome shotgun (WGS) entry which is preliminary data.</text>
</comment>
<evidence type="ECO:0000313" key="6">
    <source>
        <dbReference type="Proteomes" id="UP001168478"/>
    </source>
</evidence>
<dbReference type="RefSeq" id="WP_273531683.1">
    <property type="nucleotide sequence ID" value="NZ_CALUKV010000009.1"/>
</dbReference>
<dbReference type="EMBL" id="JAUEIE010000001">
    <property type="protein sequence ID" value="MDN0021801.1"/>
    <property type="molecule type" value="Genomic_DNA"/>
</dbReference>
<proteinExistence type="predicted"/>
<dbReference type="Proteomes" id="UP001167831">
    <property type="component" value="Unassembled WGS sequence"/>
</dbReference>
<keyword evidence="1" id="KW-0732">Signal</keyword>
<accession>A0AAW7JIW9</accession>
<dbReference type="PROSITE" id="PS51257">
    <property type="entry name" value="PROKAR_LIPOPROTEIN"/>
    <property type="match status" value="1"/>
</dbReference>
<dbReference type="AlphaFoldDB" id="A0AAW7JIW9"/>
<dbReference type="EMBL" id="JAUEIF010000001">
    <property type="protein sequence ID" value="MDN0024298.1"/>
    <property type="molecule type" value="Genomic_DNA"/>
</dbReference>
<dbReference type="SUPFAM" id="SSF52833">
    <property type="entry name" value="Thioredoxin-like"/>
    <property type="match status" value="1"/>
</dbReference>
<name>A0AAW7JIW9_9BACT</name>
<dbReference type="Pfam" id="PF14289">
    <property type="entry name" value="DUF4369"/>
    <property type="match status" value="1"/>
</dbReference>
<evidence type="ECO:0000313" key="4">
    <source>
        <dbReference type="EMBL" id="MDN0024298.1"/>
    </source>
</evidence>
<gene>
    <name evidence="3" type="ORF">QVN81_02005</name>
    <name evidence="4" type="ORF">QVN84_02000</name>
</gene>
<reference evidence="4" key="2">
    <citation type="submission" date="2023-08" db="EMBL/GenBank/DDBJ databases">
        <title>Identification and characterization of horizontal gene transfer across gut microbiota members of farm animals based on homology search.</title>
        <authorList>
            <person name="Schwarzerova J."/>
            <person name="Nykrynova M."/>
            <person name="Jureckova K."/>
            <person name="Cejkova D."/>
            <person name="Rychlik I."/>
        </authorList>
    </citation>
    <scope>NUCLEOTIDE SEQUENCE</scope>
    <source>
        <strain evidence="4">ET15</strain>
        <strain evidence="3">ET37</strain>
    </source>
</reference>
<protein>
    <submittedName>
        <fullName evidence="4">DUF4369 domain-containing protein</fullName>
    </submittedName>
</protein>
<organism evidence="4 6">
    <name type="scientific">Leyella lascolaii</name>
    <dbReference type="NCBI Taxonomy" id="1776379"/>
    <lineage>
        <taxon>Bacteria</taxon>
        <taxon>Pseudomonadati</taxon>
        <taxon>Bacteroidota</taxon>
        <taxon>Bacteroidia</taxon>
        <taxon>Bacteroidales</taxon>
        <taxon>Prevotellaceae</taxon>
        <taxon>Leyella</taxon>
    </lineage>
</organism>
<dbReference type="Gene3D" id="3.40.30.10">
    <property type="entry name" value="Glutaredoxin"/>
    <property type="match status" value="1"/>
</dbReference>
<evidence type="ECO:0000313" key="3">
    <source>
        <dbReference type="EMBL" id="MDN0021801.1"/>
    </source>
</evidence>
<sequence>MRKLIYLFLLTLVMVSCSTDDSHFKIDGRLLHLNQGEFYVYTPDGDNGKLDTIKVEAGRFSYEVPCRRPMTLMIIFPNFTEQPVFAEPGKTVEIRGSASNLKEMEVKGTDDNKLMNSFREQVASASPPEARKYARQFILDHPASMVGSYLVRRYFIQSQSPDLAVADSLITLMLKHQTKYGYLRQLQRQIKGRGSSKTGMAVPAFSAKTIDGKTITAASLSATPTAVVCAWASWSYESINVLRQLSLMKKNGEADFTLVSICADASIDDCRRTVTNNMFDCDVVCDGEMLNSRLFRTLAFSYIPDNIVVKNGRVVARNLNMEELKKQLTPGKTQ</sequence>
<keyword evidence="5" id="KW-1185">Reference proteome</keyword>
<dbReference type="Proteomes" id="UP001168478">
    <property type="component" value="Unassembled WGS sequence"/>
</dbReference>
<feature type="signal peptide" evidence="1">
    <location>
        <begin position="1"/>
        <end position="19"/>
    </location>
</feature>
<evidence type="ECO:0000313" key="5">
    <source>
        <dbReference type="Proteomes" id="UP001167831"/>
    </source>
</evidence>
<evidence type="ECO:0000256" key="1">
    <source>
        <dbReference type="SAM" id="SignalP"/>
    </source>
</evidence>
<feature type="chain" id="PRO_5043712104" evidence="1">
    <location>
        <begin position="20"/>
        <end position="334"/>
    </location>
</feature>
<dbReference type="InterPro" id="IPR036249">
    <property type="entry name" value="Thioredoxin-like_sf"/>
</dbReference>
<dbReference type="InterPro" id="IPR025380">
    <property type="entry name" value="DUF4369"/>
</dbReference>
<feature type="domain" description="DUF4369" evidence="2">
    <location>
        <begin position="24"/>
        <end position="115"/>
    </location>
</feature>
<evidence type="ECO:0000259" key="2">
    <source>
        <dbReference type="Pfam" id="PF14289"/>
    </source>
</evidence>